<dbReference type="Pfam" id="PF02311">
    <property type="entry name" value="AraC_binding"/>
    <property type="match status" value="1"/>
</dbReference>
<organism evidence="5 6">
    <name type="scientific">Spirosoma flavum</name>
    <dbReference type="NCBI Taxonomy" id="2048557"/>
    <lineage>
        <taxon>Bacteria</taxon>
        <taxon>Pseudomonadati</taxon>
        <taxon>Bacteroidota</taxon>
        <taxon>Cytophagia</taxon>
        <taxon>Cytophagales</taxon>
        <taxon>Cytophagaceae</taxon>
        <taxon>Spirosoma</taxon>
    </lineage>
</organism>
<keyword evidence="1" id="KW-0805">Transcription regulation</keyword>
<reference evidence="6" key="1">
    <citation type="journal article" date="2019" name="Int. J. Syst. Evol. Microbiol.">
        <title>The Global Catalogue of Microorganisms (GCM) 10K type strain sequencing project: providing services to taxonomists for standard genome sequencing and annotation.</title>
        <authorList>
            <consortium name="The Broad Institute Genomics Platform"/>
            <consortium name="The Broad Institute Genome Sequencing Center for Infectious Disease"/>
            <person name="Wu L."/>
            <person name="Ma J."/>
        </authorList>
    </citation>
    <scope>NUCLEOTIDE SEQUENCE [LARGE SCALE GENOMIC DNA]</scope>
    <source>
        <strain evidence="6">KCTC 52490</strain>
    </source>
</reference>
<keyword evidence="3" id="KW-0804">Transcription</keyword>
<evidence type="ECO:0000256" key="1">
    <source>
        <dbReference type="ARBA" id="ARBA00023015"/>
    </source>
</evidence>
<dbReference type="InterPro" id="IPR018060">
    <property type="entry name" value="HTH_AraC"/>
</dbReference>
<name>A0ABW6ASP9_9BACT</name>
<dbReference type="InterPro" id="IPR003313">
    <property type="entry name" value="AraC-bd"/>
</dbReference>
<feature type="domain" description="HTH araC/xylS-type" evidence="4">
    <location>
        <begin position="186"/>
        <end position="284"/>
    </location>
</feature>
<keyword evidence="2" id="KW-0238">DNA-binding</keyword>
<dbReference type="PROSITE" id="PS01124">
    <property type="entry name" value="HTH_ARAC_FAMILY_2"/>
    <property type="match status" value="1"/>
</dbReference>
<evidence type="ECO:0000256" key="2">
    <source>
        <dbReference type="ARBA" id="ARBA00023125"/>
    </source>
</evidence>
<dbReference type="InterPro" id="IPR020449">
    <property type="entry name" value="Tscrpt_reg_AraC-type_HTH"/>
</dbReference>
<dbReference type="RefSeq" id="WP_381507922.1">
    <property type="nucleotide sequence ID" value="NZ_JBHUOM010000042.1"/>
</dbReference>
<gene>
    <name evidence="5" type="ORF">ACFS25_27980</name>
</gene>
<dbReference type="SUPFAM" id="SSF46689">
    <property type="entry name" value="Homeodomain-like"/>
    <property type="match status" value="1"/>
</dbReference>
<sequence>MNKKGKIPVHQMDDWFAGVYMKPFGAENSSPLAYEISRPHRHDFYYCVLVDKGNIELEVDFEHVQLMDQTLFLSYPGQIHRIISAQLERGWFLAFNPSLLEEPLQNILDQCLSEIILVPLAPEQSMSFFSFISHVYSVYTDPAQLFQQTILQSLVTALVYQLASTYLSTERFHLIRHPARSIEITKTFKQLVRRQFKSLRRPSEFAAQMNMTVSHLNDTVRSVTGFPVTYSIQQELMREAKRLLYYSDLSLKEIADSLGFDDATYFNRLFSKVIGVSPGTFRKQGEKTVHV</sequence>
<dbReference type="Proteomes" id="UP001597512">
    <property type="component" value="Unassembled WGS sequence"/>
</dbReference>
<dbReference type="InterPro" id="IPR009057">
    <property type="entry name" value="Homeodomain-like_sf"/>
</dbReference>
<dbReference type="Gene3D" id="1.10.10.60">
    <property type="entry name" value="Homeodomain-like"/>
    <property type="match status" value="1"/>
</dbReference>
<dbReference type="SUPFAM" id="SSF51215">
    <property type="entry name" value="Regulatory protein AraC"/>
    <property type="match status" value="1"/>
</dbReference>
<evidence type="ECO:0000259" key="4">
    <source>
        <dbReference type="PROSITE" id="PS01124"/>
    </source>
</evidence>
<comment type="caution">
    <text evidence="5">The sequence shown here is derived from an EMBL/GenBank/DDBJ whole genome shotgun (WGS) entry which is preliminary data.</text>
</comment>
<dbReference type="PANTHER" id="PTHR43280:SF32">
    <property type="entry name" value="TRANSCRIPTIONAL REGULATORY PROTEIN"/>
    <property type="match status" value="1"/>
</dbReference>
<accession>A0ABW6ASP9</accession>
<dbReference type="InterPro" id="IPR037923">
    <property type="entry name" value="HTH-like"/>
</dbReference>
<dbReference type="EMBL" id="JBHUOM010000042">
    <property type="protein sequence ID" value="MFD2937642.1"/>
    <property type="molecule type" value="Genomic_DNA"/>
</dbReference>
<dbReference type="SMART" id="SM00342">
    <property type="entry name" value="HTH_ARAC"/>
    <property type="match status" value="1"/>
</dbReference>
<protein>
    <submittedName>
        <fullName evidence="5">Helix-turn-helix domain-containing protein</fullName>
    </submittedName>
</protein>
<keyword evidence="6" id="KW-1185">Reference proteome</keyword>
<evidence type="ECO:0000313" key="6">
    <source>
        <dbReference type="Proteomes" id="UP001597512"/>
    </source>
</evidence>
<dbReference type="PANTHER" id="PTHR43280">
    <property type="entry name" value="ARAC-FAMILY TRANSCRIPTIONAL REGULATOR"/>
    <property type="match status" value="1"/>
</dbReference>
<dbReference type="Pfam" id="PF12833">
    <property type="entry name" value="HTH_18"/>
    <property type="match status" value="1"/>
</dbReference>
<dbReference type="PRINTS" id="PR00032">
    <property type="entry name" value="HTHARAC"/>
</dbReference>
<evidence type="ECO:0000313" key="5">
    <source>
        <dbReference type="EMBL" id="MFD2937642.1"/>
    </source>
</evidence>
<proteinExistence type="predicted"/>
<evidence type="ECO:0000256" key="3">
    <source>
        <dbReference type="ARBA" id="ARBA00023163"/>
    </source>
</evidence>